<keyword evidence="4" id="KW-0560">Oxidoreductase</keyword>
<dbReference type="InterPro" id="IPR023753">
    <property type="entry name" value="FAD/NAD-binding_dom"/>
</dbReference>
<sequence>MATRILIAGGGYVGLYTALRLQRRLRRGEAEVTVVNPENYMVYRPLLPEVASGTLEPRHAVVPLRAVLRGSRFIAGRLTGIDAERKVASVAPTAGPWLDLDYDELVIGLGATSKLVPVPGLAEAGIGFNSLAEAAHLRDHVLRQLEIASATTDTELRKRALTFVFVGGGYTGVEAIAELQDMAIDVLEGYPELDASEMRWVLVEAMDRILTTVSRELADRAMTELTGRGIDIRLGTQLESVEEGELRLSDGSKFFSDTLVWVAGTRPQSIVGELGLPVDGRGRLVVDQAMRVEGHPGIWAAGDCAAVPDREAGGVSPPTAQHAVRQAEQLGDNLVATMRGEWPRPFKYRSRGEFVTLGKNKAVGEAFGREFDGALAWTLRRAYYATQIPTWNRTIRVLGDWLVGMPFGHDVVDFGSREEPRGAFEEAAGRSAVGG</sequence>
<gene>
    <name evidence="7" type="ORF">SacmaDRAFT_1187</name>
</gene>
<dbReference type="eggNOG" id="COG1252">
    <property type="taxonomic scope" value="Bacteria"/>
</dbReference>
<dbReference type="STRING" id="882083.SacmaDRAFT_1187"/>
<dbReference type="InterPro" id="IPR036188">
    <property type="entry name" value="FAD/NAD-bd_sf"/>
</dbReference>
<evidence type="ECO:0000259" key="6">
    <source>
        <dbReference type="Pfam" id="PF07992"/>
    </source>
</evidence>
<dbReference type="Gene3D" id="3.50.50.100">
    <property type="match status" value="1"/>
</dbReference>
<comment type="similarity">
    <text evidence="1">Belongs to the NADH dehydrogenase family.</text>
</comment>
<proteinExistence type="inferred from homology"/>
<dbReference type="RefSeq" id="WP_009152856.1">
    <property type="nucleotide sequence ID" value="NZ_CM001439.1"/>
</dbReference>
<dbReference type="InterPro" id="IPR045024">
    <property type="entry name" value="NDH-2"/>
</dbReference>
<reference evidence="7 8" key="1">
    <citation type="journal article" date="2012" name="Stand. Genomic Sci.">
        <title>Genome sequence of the ocean sediment bacterium Saccharomonospora marina type strain (XMU15(T)).</title>
        <authorList>
            <person name="Klenk H.P."/>
            <person name="Lu M."/>
            <person name="Lucas S."/>
            <person name="Lapidus A."/>
            <person name="Copeland A."/>
            <person name="Pitluck S."/>
            <person name="Goodwin L.A."/>
            <person name="Han C."/>
            <person name="Tapia R."/>
            <person name="Brambilla E.M."/>
            <person name="Potter G."/>
            <person name="Land M."/>
            <person name="Ivanova N."/>
            <person name="Rohde M."/>
            <person name="Goker M."/>
            <person name="Detter J.C."/>
            <person name="Li W.J."/>
            <person name="Kyrpides N.C."/>
            <person name="Woyke T."/>
        </authorList>
    </citation>
    <scope>NUCLEOTIDE SEQUENCE [LARGE SCALE GENOMIC DNA]</scope>
    <source>
        <strain evidence="7 8">XMU15</strain>
    </source>
</reference>
<protein>
    <submittedName>
        <fullName evidence="7">NADH dehydrogenase, FAD-containing subunit</fullName>
    </submittedName>
</protein>
<dbReference type="PRINTS" id="PR00411">
    <property type="entry name" value="PNDRDTASEI"/>
</dbReference>
<keyword evidence="8" id="KW-1185">Reference proteome</keyword>
<evidence type="ECO:0000313" key="7">
    <source>
        <dbReference type="EMBL" id="EHR49470.1"/>
    </source>
</evidence>
<evidence type="ECO:0000256" key="3">
    <source>
        <dbReference type="ARBA" id="ARBA00022827"/>
    </source>
</evidence>
<accession>H5WXE1</accession>
<dbReference type="SUPFAM" id="SSF51905">
    <property type="entry name" value="FAD/NAD(P)-binding domain"/>
    <property type="match status" value="1"/>
</dbReference>
<organism evidence="7 8">
    <name type="scientific">Saccharomonospora marina XMU15</name>
    <dbReference type="NCBI Taxonomy" id="882083"/>
    <lineage>
        <taxon>Bacteria</taxon>
        <taxon>Bacillati</taxon>
        <taxon>Actinomycetota</taxon>
        <taxon>Actinomycetes</taxon>
        <taxon>Pseudonocardiales</taxon>
        <taxon>Pseudonocardiaceae</taxon>
        <taxon>Saccharomonospora</taxon>
    </lineage>
</organism>
<evidence type="ECO:0000256" key="1">
    <source>
        <dbReference type="ARBA" id="ARBA00005272"/>
    </source>
</evidence>
<keyword evidence="5" id="KW-0520">NAD</keyword>
<dbReference type="GO" id="GO:0003954">
    <property type="term" value="F:NADH dehydrogenase activity"/>
    <property type="evidence" value="ECO:0007669"/>
    <property type="project" value="InterPro"/>
</dbReference>
<dbReference type="EMBL" id="CM001439">
    <property type="protein sequence ID" value="EHR49470.1"/>
    <property type="molecule type" value="Genomic_DNA"/>
</dbReference>
<dbReference type="Proteomes" id="UP000004926">
    <property type="component" value="Chromosome"/>
</dbReference>
<dbReference type="Pfam" id="PF07992">
    <property type="entry name" value="Pyr_redox_2"/>
    <property type="match status" value="1"/>
</dbReference>
<dbReference type="AlphaFoldDB" id="H5WXE1"/>
<keyword evidence="3" id="KW-0274">FAD</keyword>
<evidence type="ECO:0000256" key="2">
    <source>
        <dbReference type="ARBA" id="ARBA00022630"/>
    </source>
</evidence>
<dbReference type="PANTHER" id="PTHR43706:SF45">
    <property type="entry name" value="NADH DEHYDROGENASE-LIKE PROTEIN RV1812C"/>
    <property type="match status" value="1"/>
</dbReference>
<feature type="domain" description="FAD/NAD(P)-binding" evidence="6">
    <location>
        <begin position="4"/>
        <end position="327"/>
    </location>
</feature>
<evidence type="ECO:0000256" key="5">
    <source>
        <dbReference type="ARBA" id="ARBA00023027"/>
    </source>
</evidence>
<dbReference type="PANTHER" id="PTHR43706">
    <property type="entry name" value="NADH DEHYDROGENASE"/>
    <property type="match status" value="1"/>
</dbReference>
<dbReference type="PRINTS" id="PR00368">
    <property type="entry name" value="FADPNR"/>
</dbReference>
<dbReference type="HOGENOM" id="CLU_021377_7_1_11"/>
<evidence type="ECO:0000256" key="4">
    <source>
        <dbReference type="ARBA" id="ARBA00023002"/>
    </source>
</evidence>
<dbReference type="OrthoDB" id="9781621at2"/>
<evidence type="ECO:0000313" key="8">
    <source>
        <dbReference type="Proteomes" id="UP000004926"/>
    </source>
</evidence>
<keyword evidence="2" id="KW-0285">Flavoprotein</keyword>
<name>H5WXE1_9PSEU</name>